<dbReference type="GeneID" id="34621686"/>
<dbReference type="RefSeq" id="XP_026189763.1">
    <property type="nucleotide sequence ID" value="XM_026333978.1"/>
</dbReference>
<gene>
    <name evidence="4" type="primary">LOC34621686</name>
</gene>
<evidence type="ECO:0000313" key="3">
    <source>
        <dbReference type="Proteomes" id="UP000515125"/>
    </source>
</evidence>
<protein>
    <submittedName>
        <fullName evidence="4">Uncharacterized protein LOC34621686</fullName>
    </submittedName>
</protein>
<feature type="compositionally biased region" description="Low complexity" evidence="2">
    <location>
        <begin position="222"/>
        <end position="235"/>
    </location>
</feature>
<dbReference type="Proteomes" id="UP000515125">
    <property type="component" value="Unplaced"/>
</dbReference>
<feature type="region of interest" description="Disordered" evidence="2">
    <location>
        <begin position="388"/>
        <end position="420"/>
    </location>
</feature>
<evidence type="ECO:0000256" key="1">
    <source>
        <dbReference type="SAM" id="Coils"/>
    </source>
</evidence>
<reference evidence="4" key="1">
    <citation type="submission" date="2025-08" db="UniProtKB">
        <authorList>
            <consortium name="RefSeq"/>
        </authorList>
    </citation>
    <scope>IDENTIFICATION</scope>
</reference>
<sequence length="532" mass="57685">MEQLNWWPGELNASDKKETALALALADQIAHPKQRLAARKVLPQGITKRGFVLAFEYLPFNLPEWPVGLHLFRSLSVPIIVSPRQPVSEGHALAAARRTPKDDTDGMSFTVKEEAVLLCQAALLLCLIFGLDIFVAFPGFKVPTSCYSTAAAAAVKPSQKDGAATGKHSSADATTAAERLLSESPLFLKAGEMEPTVYNATLDSRAGHSIRNSSGRGHSVIRQSSSNRRLQQQHSAPISEQSNPIHGRRALVPSWHLAQDYLLSRLVSVEELQAALPCLLSADWVSSALSLVIGTATAVLSPVEWLSLLRPSLGPPTPLNIQEIVGRYNAMYPKPVALKAAPSVVLAVRQLKQQQLQQKQRQLLQQQQQQQLKELEEPWRVSCPPSRMGLRWNSFSAPPKAQKKKPQQQQQPQAATSKENPLAVVASADDGGAMGSLLGLGCTEKEQQEWAQQQAAQHVLQMANSEKSTKALSRLLAASASGSVCSSSKDAKAVAAAGESFCLDILVVQQCVDTFYTLFKAADIFGDLHKLI</sequence>
<keyword evidence="1" id="KW-0175">Coiled coil</keyword>
<feature type="coiled-coil region" evidence="1">
    <location>
        <begin position="349"/>
        <end position="376"/>
    </location>
</feature>
<feature type="region of interest" description="Disordered" evidence="2">
    <location>
        <begin position="208"/>
        <end position="243"/>
    </location>
</feature>
<evidence type="ECO:0000313" key="4">
    <source>
        <dbReference type="RefSeq" id="XP_026189763.1"/>
    </source>
</evidence>
<dbReference type="AlphaFoldDB" id="A0A6P6RPY4"/>
<evidence type="ECO:0000256" key="2">
    <source>
        <dbReference type="SAM" id="MobiDB-lite"/>
    </source>
</evidence>
<organism evidence="3 4">
    <name type="scientific">Cyclospora cayetanensis</name>
    <dbReference type="NCBI Taxonomy" id="88456"/>
    <lineage>
        <taxon>Eukaryota</taxon>
        <taxon>Sar</taxon>
        <taxon>Alveolata</taxon>
        <taxon>Apicomplexa</taxon>
        <taxon>Conoidasida</taxon>
        <taxon>Coccidia</taxon>
        <taxon>Eucoccidiorida</taxon>
        <taxon>Eimeriorina</taxon>
        <taxon>Eimeriidae</taxon>
        <taxon>Cyclospora</taxon>
    </lineage>
</organism>
<keyword evidence="3" id="KW-1185">Reference proteome</keyword>
<accession>A0A6P6RPY4</accession>
<proteinExistence type="predicted"/>
<name>A0A6P6RPY4_9EIME</name>
<dbReference type="OrthoDB" id="378331at2759"/>